<protein>
    <recommendedName>
        <fullName evidence="1">chorismate mutase</fullName>
        <ecNumber evidence="1">5.4.99.5</ecNumber>
    </recommendedName>
</protein>
<dbReference type="InterPro" id="IPR036263">
    <property type="entry name" value="Chorismate_II_sf"/>
</dbReference>
<dbReference type="NCBIfam" id="TIGR01807">
    <property type="entry name" value="CM_P2"/>
    <property type="match status" value="1"/>
</dbReference>
<evidence type="ECO:0000313" key="4">
    <source>
        <dbReference type="Proteomes" id="UP000030826"/>
    </source>
</evidence>
<dbReference type="STRING" id="370622.LA66_00755"/>
<evidence type="ECO:0000313" key="3">
    <source>
        <dbReference type="EMBL" id="KHJ55248.1"/>
    </source>
</evidence>
<dbReference type="InterPro" id="IPR036979">
    <property type="entry name" value="CM_dom_sf"/>
</dbReference>
<proteinExistence type="predicted"/>
<gene>
    <name evidence="3" type="ORF">LA66_00755</name>
</gene>
<dbReference type="InterPro" id="IPR002701">
    <property type="entry name" value="CM_II_prokaryot"/>
</dbReference>
<dbReference type="GO" id="GO:0004106">
    <property type="term" value="F:chorismate mutase activity"/>
    <property type="evidence" value="ECO:0007669"/>
    <property type="project" value="UniProtKB-EC"/>
</dbReference>
<dbReference type="PROSITE" id="PS51168">
    <property type="entry name" value="CHORISMATE_MUT_2"/>
    <property type="match status" value="1"/>
</dbReference>
<comment type="caution">
    <text evidence="3">The sequence shown here is derived from an EMBL/GenBank/DDBJ whole genome shotgun (WGS) entry which is preliminary data.</text>
</comment>
<dbReference type="GO" id="GO:0046417">
    <property type="term" value="P:chorismate metabolic process"/>
    <property type="evidence" value="ECO:0007669"/>
    <property type="project" value="InterPro"/>
</dbReference>
<evidence type="ECO:0000256" key="1">
    <source>
        <dbReference type="ARBA" id="ARBA00012404"/>
    </source>
</evidence>
<dbReference type="SUPFAM" id="SSF48600">
    <property type="entry name" value="Chorismate mutase II"/>
    <property type="match status" value="1"/>
</dbReference>
<name>A0A0B1Q317_9HYPH</name>
<reference evidence="3 4" key="1">
    <citation type="submission" date="2014-09" db="EMBL/GenBank/DDBJ databases">
        <title>Isolation and characterization of Aurantimonas altamirensis ON-56566 from clinical sample following a dog bite.</title>
        <authorList>
            <person name="Eshaghi A."/>
            <person name="Li A."/>
            <person name="Shahinas D."/>
            <person name="Bahn P."/>
            <person name="Kus J.V."/>
            <person name="Patel S.N."/>
        </authorList>
    </citation>
    <scope>NUCLEOTIDE SEQUENCE [LARGE SCALE GENOMIC DNA]</scope>
    <source>
        <strain evidence="3 4">ON-56566</strain>
    </source>
</reference>
<dbReference type="EMBL" id="JRFJ01000001">
    <property type="protein sequence ID" value="KHJ55248.1"/>
    <property type="molecule type" value="Genomic_DNA"/>
</dbReference>
<dbReference type="EC" id="5.4.99.5" evidence="1"/>
<dbReference type="SMART" id="SM00830">
    <property type="entry name" value="CM_2"/>
    <property type="match status" value="1"/>
</dbReference>
<dbReference type="GO" id="GO:0005737">
    <property type="term" value="C:cytoplasm"/>
    <property type="evidence" value="ECO:0007669"/>
    <property type="project" value="InterPro"/>
</dbReference>
<dbReference type="InterPro" id="IPR010957">
    <property type="entry name" value="G/b/e-P-prot_chorismate_mutase"/>
</dbReference>
<dbReference type="Pfam" id="PF01817">
    <property type="entry name" value="CM_2"/>
    <property type="match status" value="1"/>
</dbReference>
<feature type="domain" description="Chorismate mutase" evidence="2">
    <location>
        <begin position="6"/>
        <end position="97"/>
    </location>
</feature>
<accession>A0A0B1Q317</accession>
<dbReference type="AlphaFoldDB" id="A0A0B1Q317"/>
<dbReference type="RefSeq" id="WP_039188047.1">
    <property type="nucleotide sequence ID" value="NZ_JRFJ01000001.1"/>
</dbReference>
<evidence type="ECO:0000259" key="2">
    <source>
        <dbReference type="PROSITE" id="PS51168"/>
    </source>
</evidence>
<dbReference type="OrthoDB" id="7268348at2"/>
<sequence length="256" mass="27267">MANGQAGDATRLSELRAKIDAIDESIHHLLMQRATVIDELIAAKGTQKNGAAFRPGREADMMRRLVARHRGHLPITAVEHLWREIISTFTALQAPFEVAVSTAGDVAAAVDTARFTCGFSVPMHLVADAAGAIDRVENGDDWLGIVMLKEASGPWWRRLGRASIVARLPFIEQDGRPAGEPALVLAPPLADPVPFEVECHVIEGAGVELAEGFTVLASAEGSRLVAGPRGVPPVSGERLETLDIRPVGGYAAPLRA</sequence>
<dbReference type="GO" id="GO:0009094">
    <property type="term" value="P:L-phenylalanine biosynthetic process"/>
    <property type="evidence" value="ECO:0007669"/>
    <property type="project" value="InterPro"/>
</dbReference>
<dbReference type="Gene3D" id="1.20.59.10">
    <property type="entry name" value="Chorismate mutase"/>
    <property type="match status" value="1"/>
</dbReference>
<organism evidence="3 4">
    <name type="scientific">Aureimonas altamirensis</name>
    <dbReference type="NCBI Taxonomy" id="370622"/>
    <lineage>
        <taxon>Bacteria</taxon>
        <taxon>Pseudomonadati</taxon>
        <taxon>Pseudomonadota</taxon>
        <taxon>Alphaproteobacteria</taxon>
        <taxon>Hyphomicrobiales</taxon>
        <taxon>Aurantimonadaceae</taxon>
        <taxon>Aureimonas</taxon>
    </lineage>
</organism>
<dbReference type="Proteomes" id="UP000030826">
    <property type="component" value="Unassembled WGS sequence"/>
</dbReference>